<dbReference type="Gramene" id="TraesCS1B02G418300.1">
    <property type="protein sequence ID" value="TraesCS1B02G418300.1"/>
    <property type="gene ID" value="TraesCS1B02G418300"/>
</dbReference>
<dbReference type="InterPro" id="IPR002182">
    <property type="entry name" value="NB-ARC"/>
</dbReference>
<evidence type="ECO:0000256" key="6">
    <source>
        <dbReference type="ARBA" id="ARBA00022840"/>
    </source>
</evidence>
<dbReference type="InterPro" id="IPR001611">
    <property type="entry name" value="Leu-rich_rpt"/>
</dbReference>
<dbReference type="Gene3D" id="1.20.5.4130">
    <property type="match status" value="1"/>
</dbReference>
<dbReference type="SUPFAM" id="SSF52058">
    <property type="entry name" value="L domain-like"/>
    <property type="match status" value="2"/>
</dbReference>
<dbReference type="InterPro" id="IPR003591">
    <property type="entry name" value="Leu-rich_rpt_typical-subtyp"/>
</dbReference>
<dbReference type="OMA" id="WLHGCEK"/>
<dbReference type="SUPFAM" id="SSF52540">
    <property type="entry name" value="P-loop containing nucleoside triphosphate hydrolases"/>
    <property type="match status" value="1"/>
</dbReference>
<dbReference type="SMART" id="SM00367">
    <property type="entry name" value="LRR_CC"/>
    <property type="match status" value="5"/>
</dbReference>
<dbReference type="GO" id="GO:0006952">
    <property type="term" value="P:defense response"/>
    <property type="evidence" value="ECO:0007669"/>
    <property type="project" value="UniProtKB-KW"/>
</dbReference>
<feature type="domain" description="NB-ARC" evidence="9">
    <location>
        <begin position="201"/>
        <end position="384"/>
    </location>
</feature>
<comment type="similarity">
    <text evidence="1">Belongs to the disease resistance NB-LRR family.</text>
</comment>
<dbReference type="InterPro" id="IPR032675">
    <property type="entry name" value="LRR_dom_sf"/>
</dbReference>
<dbReference type="EnsemblPlants" id="TraesCS1B02G418300.1">
    <property type="protein sequence ID" value="TraesCS1B02G418300.1"/>
    <property type="gene ID" value="TraesCS1B02G418300"/>
</dbReference>
<feature type="domain" description="Disease resistance N-terminal" evidence="10">
    <location>
        <begin position="41"/>
        <end position="131"/>
    </location>
</feature>
<feature type="region of interest" description="Disordered" evidence="8">
    <location>
        <begin position="1456"/>
        <end position="1501"/>
    </location>
</feature>
<evidence type="ECO:0000259" key="12">
    <source>
        <dbReference type="Pfam" id="PF23598"/>
    </source>
</evidence>
<dbReference type="STRING" id="4565.A0A3B5Z3X2"/>
<dbReference type="SMART" id="SM00369">
    <property type="entry name" value="LRR_TYP"/>
    <property type="match status" value="6"/>
</dbReference>
<feature type="domain" description="Disease resistance protein winged helix" evidence="11">
    <location>
        <begin position="470"/>
        <end position="541"/>
    </location>
</feature>
<dbReference type="OrthoDB" id="674488at2759"/>
<evidence type="ECO:0000259" key="10">
    <source>
        <dbReference type="Pfam" id="PF18052"/>
    </source>
</evidence>
<keyword evidence="15" id="KW-1185">Reference proteome</keyword>
<dbReference type="Gene3D" id="1.10.8.430">
    <property type="entry name" value="Helical domain of apoptotic protease-activating factors"/>
    <property type="match status" value="1"/>
</dbReference>
<evidence type="ECO:0000259" key="9">
    <source>
        <dbReference type="Pfam" id="PF00931"/>
    </source>
</evidence>
<keyword evidence="7" id="KW-0175">Coiled coil</keyword>
<dbReference type="PaxDb" id="4565-Traes_1BL_1C87B97AA.1"/>
<keyword evidence="4" id="KW-0547">Nucleotide-binding</keyword>
<feature type="domain" description="Disease resistance R13L4/SHOC-2-like LRR" evidence="12">
    <location>
        <begin position="590"/>
        <end position="725"/>
    </location>
</feature>
<accession>A0A3B5Z3X2</accession>
<evidence type="ECO:0000313" key="15">
    <source>
        <dbReference type="Proteomes" id="UP000019116"/>
    </source>
</evidence>
<feature type="compositionally biased region" description="Basic and acidic residues" evidence="8">
    <location>
        <begin position="1456"/>
        <end position="1469"/>
    </location>
</feature>
<dbReference type="GO" id="GO:0043531">
    <property type="term" value="F:ADP binding"/>
    <property type="evidence" value="ECO:0007669"/>
    <property type="project" value="InterPro"/>
</dbReference>
<reference evidence="14" key="2">
    <citation type="submission" date="2018-10" db="UniProtKB">
        <authorList>
            <consortium name="EnsemblPlants"/>
        </authorList>
    </citation>
    <scope>IDENTIFICATION</scope>
</reference>
<dbReference type="GO" id="GO:0005524">
    <property type="term" value="F:ATP binding"/>
    <property type="evidence" value="ECO:0007669"/>
    <property type="project" value="UniProtKB-KW"/>
</dbReference>
<sequence>MNRNIDLDECTLVGDNRERERERAGMSGFGEIIASAVGKQVAGKLGELATEEATLQWKFKDDVDVMADKMQDLEAVLHDADDRLRRRGRDGEAVGRWLTKFKSVAYDVEDVLDDLDATELLKKSQPKLKLFFSWNNQILQRITMPHKLKNVRGEIEKIRKEGQALNLVRHQEQAQGSINNESFVGICDEGLKSGVVGRDMEKDKIIRLLLNNDGYAREAISIIPIVGLGGLGKSTLAESVFVDKRVNDFEVRAWVHVSKEFGLRKIGSAILKSINSSINLDNCSLQFLQENLKKELAGRRYLIVLDDLWEEDVDKLERLKRMLRHGRTGSRVIVTTRNQSVVNKLSTGVLAHQRKICPVPNYDQINLCVLSTDECWEVMKHTTFGPDDDKSDLEEIGRKIAEKCGGVPLVAIALGQVMSELRTVEAWQKIRDTNIDLGHRDHKDTLERLMLSYYYMKLEFKMCFTYLAAFPKGFIIESDHLIQQWKALGYIIGWDDGKRCINYLMGMSFLQISKSSAIRSSPVHANAPRELTMHDLVHDLATIILGHESLVLNATEPRTRKKAKQRYCRHAQLINYQNQYKVFNDLPGNIRSLHVRHSKKQQLPQKAFSRTKYIRVLDLSGCLAVGQSTTREKLLPSSTIQLKLLRYLNASSLPIRSLPKSFHTLQNMETLILSNCSLATLPNSICSLSKLSYLDLAGNARLSKLPDKFNLLSKLIFLNMSSCSKLTKLPDNFSLERLDHLNLSGCHELENLPQDFHNLQNLRFLNLSGCYKISFLPESFCQLKHLKYLNLSECCALIVLPEGFGDLSELESLNLSDCYKISVMPESFCQMTHLKDLNLSDCRALIVLPEGFGNLSELESLNLSDCYEISVLPESLCQLKHLKDLNLSDCRALIVLPECFGDLSKLESLNLTSCPRLARLPESICKMTNLKCLNLSYCLGILELPSSLGDLSLQILDISAGALIHLPDSISKMASLTEFVVTSGHPRVFGEAQEIKKSLNLPGRTVHRVCRRPSGHNSIVELAHENCRELLIGSLQCVEKPQDAKRVNLRDKSCVRQLALHWNKRNMNASRKKGKLNMNAGELDESILENLIPARNLEQFMIQGYTSKGFPNWMSHISSHLPCITYLSLSDLRACENLPPFGQLPNLRSLYLHKIPKIRKIGKEFYGEGGTCKKLRLLQLQSMVNLAEWWTTQSGKEDGEFLIPNLHNLELKDCPLLEFLPYPPRSMFWCLDNSDEVLTGLRFGKLSSSTLPCRMGIKNCSFHPGKWSRLEQFPTLEEFSLTSSYGLRALPEAIRCFTSLKKLSLMSLHWLEKMPEWLGDLTSLQVLGIKDCCNLTFLPESMKKLTALRVLMLLECEGLDILPQWLGQLSSLRELHIRDCPNITSLPESIQNLTALEELYISGCSSLVGRSRREDAYKVSHIHKVIFEPEEPNEEQGQEEPQGACMDRLLKKHGERYYGENSSRHREEREELELTNGQAAEPENGKLDRHSHRSNFERENC</sequence>
<feature type="domain" description="Disease resistance R13L4/SHOC-2-like LRR" evidence="12">
    <location>
        <begin position="754"/>
        <end position="866"/>
    </location>
</feature>
<dbReference type="InterPro" id="IPR056789">
    <property type="entry name" value="LRR_R13L1-DRL21"/>
</dbReference>
<keyword evidence="5" id="KW-0611">Plant defense</keyword>
<dbReference type="InterPro" id="IPR042197">
    <property type="entry name" value="Apaf_helical"/>
</dbReference>
<dbReference type="Pfam" id="PF25019">
    <property type="entry name" value="LRR_R13L1-DRL21"/>
    <property type="match status" value="1"/>
</dbReference>
<keyword evidence="2" id="KW-0433">Leucine-rich repeat</keyword>
<reference evidence="14" key="1">
    <citation type="submission" date="2018-08" db="EMBL/GenBank/DDBJ databases">
        <authorList>
            <person name="Rossello M."/>
        </authorList>
    </citation>
    <scope>NUCLEOTIDE SEQUENCE [LARGE SCALE GENOMIC DNA]</scope>
    <source>
        <strain evidence="14">cv. Chinese Spring</strain>
    </source>
</reference>
<proteinExistence type="inferred from homology"/>
<dbReference type="PRINTS" id="PR00364">
    <property type="entry name" value="DISEASERSIST"/>
</dbReference>
<dbReference type="GO" id="GO:0051707">
    <property type="term" value="P:response to other organism"/>
    <property type="evidence" value="ECO:0007669"/>
    <property type="project" value="UniProtKB-ARBA"/>
</dbReference>
<dbReference type="SMR" id="A0A3B5Z3X2"/>
<dbReference type="InterPro" id="IPR055414">
    <property type="entry name" value="LRR_R13L4/SHOC2-like"/>
</dbReference>
<dbReference type="PROSITE" id="PS51450">
    <property type="entry name" value="LRR"/>
    <property type="match status" value="1"/>
</dbReference>
<protein>
    <recommendedName>
        <fullName evidence="16">NB-ARC domain-containing protein</fullName>
    </recommendedName>
</protein>
<dbReference type="Pfam" id="PF18052">
    <property type="entry name" value="Rx_N"/>
    <property type="match status" value="1"/>
</dbReference>
<dbReference type="PANTHER" id="PTHR36766:SF40">
    <property type="entry name" value="DISEASE RESISTANCE PROTEIN RGA3"/>
    <property type="match status" value="1"/>
</dbReference>
<keyword evidence="3" id="KW-0677">Repeat</keyword>
<dbReference type="Pfam" id="PF23559">
    <property type="entry name" value="WHD_DRP"/>
    <property type="match status" value="1"/>
</dbReference>
<dbReference type="InterPro" id="IPR058922">
    <property type="entry name" value="WHD_DRP"/>
</dbReference>
<dbReference type="PANTHER" id="PTHR36766">
    <property type="entry name" value="PLANT BROAD-SPECTRUM MILDEW RESISTANCE PROTEIN RPW8"/>
    <property type="match status" value="1"/>
</dbReference>
<dbReference type="Pfam" id="PF00931">
    <property type="entry name" value="NB-ARC"/>
    <property type="match status" value="1"/>
</dbReference>
<keyword evidence="6" id="KW-0067">ATP-binding</keyword>
<evidence type="ECO:0000256" key="3">
    <source>
        <dbReference type="ARBA" id="ARBA00022737"/>
    </source>
</evidence>
<dbReference type="Proteomes" id="UP000019116">
    <property type="component" value="Chromosome 1B"/>
</dbReference>
<evidence type="ECO:0000256" key="8">
    <source>
        <dbReference type="SAM" id="MobiDB-lite"/>
    </source>
</evidence>
<feature type="domain" description="R13L1/DRL21-like LRR repeat region" evidence="13">
    <location>
        <begin position="1025"/>
        <end position="1154"/>
    </location>
</feature>
<dbReference type="SUPFAM" id="SSF52047">
    <property type="entry name" value="RNI-like"/>
    <property type="match status" value="1"/>
</dbReference>
<evidence type="ECO:0008006" key="16">
    <source>
        <dbReference type="Google" id="ProtNLM"/>
    </source>
</evidence>
<evidence type="ECO:0000259" key="11">
    <source>
        <dbReference type="Pfam" id="PF23559"/>
    </source>
</evidence>
<evidence type="ECO:0000259" key="13">
    <source>
        <dbReference type="Pfam" id="PF25019"/>
    </source>
</evidence>
<dbReference type="InterPro" id="IPR041118">
    <property type="entry name" value="Rx_N"/>
</dbReference>
<evidence type="ECO:0000256" key="7">
    <source>
        <dbReference type="ARBA" id="ARBA00023054"/>
    </source>
</evidence>
<evidence type="ECO:0000256" key="4">
    <source>
        <dbReference type="ARBA" id="ARBA00022741"/>
    </source>
</evidence>
<dbReference type="Gene3D" id="3.80.10.10">
    <property type="entry name" value="Ribonuclease Inhibitor"/>
    <property type="match status" value="4"/>
</dbReference>
<evidence type="ECO:0000313" key="14">
    <source>
        <dbReference type="EnsemblPlants" id="TraesCS1B02G418300.1"/>
    </source>
</evidence>
<dbReference type="InterPro" id="IPR027417">
    <property type="entry name" value="P-loop_NTPase"/>
</dbReference>
<organism evidence="14">
    <name type="scientific">Triticum aestivum</name>
    <name type="common">Wheat</name>
    <dbReference type="NCBI Taxonomy" id="4565"/>
    <lineage>
        <taxon>Eukaryota</taxon>
        <taxon>Viridiplantae</taxon>
        <taxon>Streptophyta</taxon>
        <taxon>Embryophyta</taxon>
        <taxon>Tracheophyta</taxon>
        <taxon>Spermatophyta</taxon>
        <taxon>Magnoliopsida</taxon>
        <taxon>Liliopsida</taxon>
        <taxon>Poales</taxon>
        <taxon>Poaceae</taxon>
        <taxon>BOP clade</taxon>
        <taxon>Pooideae</taxon>
        <taxon>Triticodae</taxon>
        <taxon>Triticeae</taxon>
        <taxon>Triticinae</taxon>
        <taxon>Triticum</taxon>
    </lineage>
</organism>
<feature type="compositionally biased region" description="Basic and acidic residues" evidence="8">
    <location>
        <begin position="1483"/>
        <end position="1501"/>
    </location>
</feature>
<evidence type="ECO:0000256" key="2">
    <source>
        <dbReference type="ARBA" id="ARBA00022614"/>
    </source>
</evidence>
<evidence type="ECO:0000256" key="5">
    <source>
        <dbReference type="ARBA" id="ARBA00022821"/>
    </source>
</evidence>
<dbReference type="Gene3D" id="3.40.50.300">
    <property type="entry name" value="P-loop containing nucleotide triphosphate hydrolases"/>
    <property type="match status" value="1"/>
</dbReference>
<name>A0A3B5Z3X2_WHEAT</name>
<dbReference type="Pfam" id="PF23598">
    <property type="entry name" value="LRR_14"/>
    <property type="match status" value="2"/>
</dbReference>
<dbReference type="InterPro" id="IPR006553">
    <property type="entry name" value="Leu-rich_rpt_Cys-con_subtyp"/>
</dbReference>
<evidence type="ECO:0000256" key="1">
    <source>
        <dbReference type="ARBA" id="ARBA00008894"/>
    </source>
</evidence>